<evidence type="ECO:0000313" key="2">
    <source>
        <dbReference type="Proteomes" id="UP001623349"/>
    </source>
</evidence>
<sequence>MGEKRCWFRKERRNFGSPGRTTDARQGSASAEWQQFRLEGRWERPITSKGTAIALGAPQKAPG</sequence>
<dbReference type="Proteomes" id="UP001623349">
    <property type="component" value="Unassembled WGS sequence"/>
</dbReference>
<proteinExistence type="predicted"/>
<dbReference type="EMBL" id="BAAFST010000012">
    <property type="protein sequence ID" value="GAB1297237.1"/>
    <property type="molecule type" value="Genomic_DNA"/>
</dbReference>
<comment type="caution">
    <text evidence="1">The sequence shown here is derived from an EMBL/GenBank/DDBJ whole genome shotgun (WGS) entry which is preliminary data.</text>
</comment>
<evidence type="ECO:0000313" key="1">
    <source>
        <dbReference type="EMBL" id="GAB1297237.1"/>
    </source>
</evidence>
<accession>A0ABQ0FD98</accession>
<keyword evidence="2" id="KW-1185">Reference proteome</keyword>
<protein>
    <submittedName>
        <fullName evidence="1">Uncharacterized protein</fullName>
    </submittedName>
</protein>
<name>A0ABQ0FD98_APOSI</name>
<gene>
    <name evidence="1" type="ORF">APTSU1_001247300</name>
</gene>
<reference evidence="1 2" key="1">
    <citation type="submission" date="2024-08" db="EMBL/GenBank/DDBJ databases">
        <title>The draft genome of Apodemus speciosus.</title>
        <authorList>
            <person name="Nabeshima K."/>
            <person name="Suzuki S."/>
            <person name="Onuma M."/>
        </authorList>
    </citation>
    <scope>NUCLEOTIDE SEQUENCE [LARGE SCALE GENOMIC DNA]</scope>
    <source>
        <strain evidence="1">IB14-021</strain>
    </source>
</reference>
<organism evidence="1 2">
    <name type="scientific">Apodemus speciosus</name>
    <name type="common">Large Japanese field mouse</name>
    <dbReference type="NCBI Taxonomy" id="105296"/>
    <lineage>
        <taxon>Eukaryota</taxon>
        <taxon>Metazoa</taxon>
        <taxon>Chordata</taxon>
        <taxon>Craniata</taxon>
        <taxon>Vertebrata</taxon>
        <taxon>Euteleostomi</taxon>
        <taxon>Mammalia</taxon>
        <taxon>Eutheria</taxon>
        <taxon>Euarchontoglires</taxon>
        <taxon>Glires</taxon>
        <taxon>Rodentia</taxon>
        <taxon>Myomorpha</taxon>
        <taxon>Muroidea</taxon>
        <taxon>Muridae</taxon>
        <taxon>Murinae</taxon>
        <taxon>Apodemus</taxon>
    </lineage>
</organism>